<dbReference type="AlphaFoldDB" id="A0A8H7Y5K8"/>
<name>A0A8H7Y5K8_PSICU</name>
<protein>
    <submittedName>
        <fullName evidence="2">Uncharacterized protein</fullName>
    </submittedName>
</protein>
<feature type="compositionally biased region" description="Polar residues" evidence="1">
    <location>
        <begin position="198"/>
        <end position="210"/>
    </location>
</feature>
<feature type="compositionally biased region" description="Acidic residues" evidence="1">
    <location>
        <begin position="430"/>
        <end position="440"/>
    </location>
</feature>
<dbReference type="OrthoDB" id="3194584at2759"/>
<feature type="region of interest" description="Disordered" evidence="1">
    <location>
        <begin position="1"/>
        <end position="20"/>
    </location>
</feature>
<feature type="region of interest" description="Disordered" evidence="1">
    <location>
        <begin position="525"/>
        <end position="563"/>
    </location>
</feature>
<accession>A0A8H7Y5K8</accession>
<proteinExistence type="predicted"/>
<sequence>MNPEGHHAMNGYRPDNVASTSSDVYNDFGAMRTNQHHFSPNLQQQQLQMPQSMQHHGSQHQWQDLMMQMNNPQFSGNAASLQNQQQFNTGSWANQMPPPQAFPGAMAMSLNVLPTQILQEAMAMSNPVEASDEPTLLTKLLSSARRQESYKDALNSLHGKNGHSASLWKDYYLDHRVRLDAWISMCLQKEKEKEKEGSSSLNANKHSTPSEQKRPLPTARKPSPSSFRREASQTSFSRVSVPVPSKRPKKRSSQHSTPPIVTDQPQPGRRNTINSLTAPSPVFGGRLPAPNAEIKIPEPPSRSPSPPTNVVPLRGRGHKYTKEDREFFIKFVGWSLKKDPSLTRLEICERLAEKASHHSAQSWASHWSNNHDVPDKILAAARGEEYKSSYSSSNEEHDMKVTAKRRPKYKDISTSEEESNEGSDVADQHDESEDNSDGEDLTPLLQYSDKEMGQRGEPFNDADLYVTAKYIAAFTDWEAASSKERWDPYHEKYPQRSAKSWGEYYRRNERALMKLVKRLRSERAKATASSFQCARPTRAPPKTKRKYDYDSSEESFVKRGKAD</sequence>
<organism evidence="2">
    <name type="scientific">Psilocybe cubensis</name>
    <name type="common">Psychedelic mushroom</name>
    <name type="synonym">Stropharia cubensis</name>
    <dbReference type="NCBI Taxonomy" id="181762"/>
    <lineage>
        <taxon>Eukaryota</taxon>
        <taxon>Fungi</taxon>
        <taxon>Dikarya</taxon>
        <taxon>Basidiomycota</taxon>
        <taxon>Agaricomycotina</taxon>
        <taxon>Agaricomycetes</taxon>
        <taxon>Agaricomycetidae</taxon>
        <taxon>Agaricales</taxon>
        <taxon>Agaricineae</taxon>
        <taxon>Strophariaceae</taxon>
        <taxon>Psilocybe</taxon>
    </lineage>
</organism>
<evidence type="ECO:0000256" key="1">
    <source>
        <dbReference type="SAM" id="MobiDB-lite"/>
    </source>
</evidence>
<dbReference type="EMBL" id="JAFIQS010000001">
    <property type="protein sequence ID" value="KAG5174026.1"/>
    <property type="molecule type" value="Genomic_DNA"/>
</dbReference>
<feature type="compositionally biased region" description="Polar residues" evidence="1">
    <location>
        <begin position="254"/>
        <end position="278"/>
    </location>
</feature>
<gene>
    <name evidence="2" type="ORF">JR316_000684</name>
</gene>
<feature type="compositionally biased region" description="Pro residues" evidence="1">
    <location>
        <begin position="297"/>
        <end position="309"/>
    </location>
</feature>
<comment type="caution">
    <text evidence="2">The sequence shown here is derived from an EMBL/GenBank/DDBJ whole genome shotgun (WGS) entry which is preliminary data.</text>
</comment>
<evidence type="ECO:0000313" key="2">
    <source>
        <dbReference type="EMBL" id="KAG5174026.1"/>
    </source>
</evidence>
<feature type="region of interest" description="Disordered" evidence="1">
    <location>
        <begin position="193"/>
        <end position="315"/>
    </location>
</feature>
<feature type="region of interest" description="Disordered" evidence="1">
    <location>
        <begin position="387"/>
        <end position="443"/>
    </location>
</feature>
<reference evidence="2" key="1">
    <citation type="submission" date="2021-02" db="EMBL/GenBank/DDBJ databases">
        <title>Psilocybe cubensis genome.</title>
        <authorList>
            <person name="Mckernan K.J."/>
            <person name="Crawford S."/>
            <person name="Trippe A."/>
            <person name="Kane L.T."/>
            <person name="Mclaughlin S."/>
        </authorList>
    </citation>
    <scope>NUCLEOTIDE SEQUENCE [LARGE SCALE GENOMIC DNA]</scope>
    <source>
        <strain evidence="2">MGC-MH-2018</strain>
    </source>
</reference>